<sequence>MVQDNPGGYLGATFVFARWSSQGHALLAQRENQSPACP</sequence>
<name>A0A0F7RX90_9BASI</name>
<evidence type="ECO:0000313" key="2">
    <source>
        <dbReference type="Proteomes" id="UP000242770"/>
    </source>
</evidence>
<reference evidence="2" key="1">
    <citation type="submission" date="2014-06" db="EMBL/GenBank/DDBJ databases">
        <authorList>
            <person name="Berkman P.J."/>
        </authorList>
    </citation>
    <scope>NUCLEOTIDE SEQUENCE [LARGE SCALE GENOMIC DNA]</scope>
</reference>
<organism evidence="1 2">
    <name type="scientific">Sporisorium scitamineum</name>
    <dbReference type="NCBI Taxonomy" id="49012"/>
    <lineage>
        <taxon>Eukaryota</taxon>
        <taxon>Fungi</taxon>
        <taxon>Dikarya</taxon>
        <taxon>Basidiomycota</taxon>
        <taxon>Ustilaginomycotina</taxon>
        <taxon>Ustilaginomycetes</taxon>
        <taxon>Ustilaginales</taxon>
        <taxon>Ustilaginaceae</taxon>
        <taxon>Sporisorium</taxon>
    </lineage>
</organism>
<dbReference type="EMBL" id="CCFA01004237">
    <property type="protein sequence ID" value="CDS01626.1"/>
    <property type="molecule type" value="Genomic_DNA"/>
</dbReference>
<evidence type="ECO:0000313" key="1">
    <source>
        <dbReference type="EMBL" id="CDS01626.1"/>
    </source>
</evidence>
<accession>A0A0F7RX90</accession>
<gene>
    <name evidence="1" type="primary">SSCI70780.1</name>
</gene>
<dbReference type="AlphaFoldDB" id="A0A0F7RX90"/>
<protein>
    <submittedName>
        <fullName evidence="1">Uncharacterized protein</fullName>
    </submittedName>
</protein>
<dbReference type="Proteomes" id="UP000242770">
    <property type="component" value="Unassembled WGS sequence"/>
</dbReference>
<proteinExistence type="predicted"/>
<keyword evidence="2" id="KW-1185">Reference proteome</keyword>